<sequence>MVRISVLNDALKSMFNAEKRGKRQVMIRPSSKVIIKFLIVMQKHGIIISNAK</sequence>
<protein>
    <recommendedName>
        <fullName evidence="6">30S ribosomal protein S8, chloroplastic</fullName>
    </recommendedName>
</protein>
<dbReference type="InterPro" id="IPR000630">
    <property type="entry name" value="Ribosomal_uS8"/>
</dbReference>
<gene>
    <name evidence="4" type="ORF">DY000_02001061</name>
</gene>
<dbReference type="PANTHER" id="PTHR11758">
    <property type="entry name" value="40S RIBOSOMAL PROTEIN S15A"/>
    <property type="match status" value="1"/>
</dbReference>
<dbReference type="EMBL" id="QGKV02000832">
    <property type="protein sequence ID" value="KAF3547922.1"/>
    <property type="molecule type" value="Genomic_DNA"/>
</dbReference>
<evidence type="ECO:0000256" key="3">
    <source>
        <dbReference type="ARBA" id="ARBA00023274"/>
    </source>
</evidence>
<evidence type="ECO:0000313" key="4">
    <source>
        <dbReference type="EMBL" id="KAF3547922.1"/>
    </source>
</evidence>
<name>A0ABQ7C9W9_BRACR</name>
<evidence type="ECO:0000313" key="5">
    <source>
        <dbReference type="Proteomes" id="UP000266723"/>
    </source>
</evidence>
<reference evidence="4 5" key="1">
    <citation type="journal article" date="2020" name="BMC Genomics">
        <title>Intraspecific diversification of the crop wild relative Brassica cretica Lam. using demographic model selection.</title>
        <authorList>
            <person name="Kioukis A."/>
            <person name="Michalopoulou V.A."/>
            <person name="Briers L."/>
            <person name="Pirintsos S."/>
            <person name="Studholme D.J."/>
            <person name="Pavlidis P."/>
            <person name="Sarris P.F."/>
        </authorList>
    </citation>
    <scope>NUCLEOTIDE SEQUENCE [LARGE SCALE GENOMIC DNA]</scope>
    <source>
        <strain evidence="5">cv. PFS-1207/04</strain>
    </source>
</reference>
<evidence type="ECO:0000256" key="2">
    <source>
        <dbReference type="ARBA" id="ARBA00022980"/>
    </source>
</evidence>
<accession>A0ABQ7C9W9</accession>
<dbReference type="Gene3D" id="3.30.1370.30">
    <property type="match status" value="1"/>
</dbReference>
<evidence type="ECO:0000256" key="1">
    <source>
        <dbReference type="ARBA" id="ARBA00006471"/>
    </source>
</evidence>
<organism evidence="4 5">
    <name type="scientific">Brassica cretica</name>
    <name type="common">Mustard</name>
    <dbReference type="NCBI Taxonomy" id="69181"/>
    <lineage>
        <taxon>Eukaryota</taxon>
        <taxon>Viridiplantae</taxon>
        <taxon>Streptophyta</taxon>
        <taxon>Embryophyta</taxon>
        <taxon>Tracheophyta</taxon>
        <taxon>Spermatophyta</taxon>
        <taxon>Magnoliopsida</taxon>
        <taxon>eudicotyledons</taxon>
        <taxon>Gunneridae</taxon>
        <taxon>Pentapetalae</taxon>
        <taxon>rosids</taxon>
        <taxon>malvids</taxon>
        <taxon>Brassicales</taxon>
        <taxon>Brassicaceae</taxon>
        <taxon>Brassiceae</taxon>
        <taxon>Brassica</taxon>
    </lineage>
</organism>
<evidence type="ECO:0008006" key="6">
    <source>
        <dbReference type="Google" id="ProtNLM"/>
    </source>
</evidence>
<keyword evidence="2" id="KW-0689">Ribosomal protein</keyword>
<dbReference type="InterPro" id="IPR035987">
    <property type="entry name" value="Ribosomal_uS8_sf"/>
</dbReference>
<dbReference type="Pfam" id="PF00410">
    <property type="entry name" value="Ribosomal_S8"/>
    <property type="match status" value="1"/>
</dbReference>
<comment type="similarity">
    <text evidence="1">Belongs to the universal ribosomal protein uS8 family.</text>
</comment>
<keyword evidence="3" id="KW-0687">Ribonucleoprotein</keyword>
<dbReference type="SUPFAM" id="SSF56047">
    <property type="entry name" value="Ribosomal protein S8"/>
    <property type="match status" value="1"/>
</dbReference>
<keyword evidence="5" id="KW-1185">Reference proteome</keyword>
<comment type="caution">
    <text evidence="4">The sequence shown here is derived from an EMBL/GenBank/DDBJ whole genome shotgun (WGS) entry which is preliminary data.</text>
</comment>
<proteinExistence type="inferred from homology"/>
<dbReference type="Proteomes" id="UP000266723">
    <property type="component" value="Unassembled WGS sequence"/>
</dbReference>